<dbReference type="Gene3D" id="3.40.630.30">
    <property type="match status" value="1"/>
</dbReference>
<dbReference type="InterPro" id="IPR016181">
    <property type="entry name" value="Acyl_CoA_acyltransferase"/>
</dbReference>
<sequence length="127" mass="14848">MSVRQIKDEWVVVYSKINLLDVFVKSIYSFSHNVNLSFFVSHFEEKSSIKIEDIQVSEQYRNRGFGSIAMEELFKIAKKIKVKRISGSFSHVDRDHIDRLKHFYGKHGFVVNINESSQSESISKELM</sequence>
<dbReference type="SUPFAM" id="SSF55729">
    <property type="entry name" value="Acyl-CoA N-acyltransferases (Nat)"/>
    <property type="match status" value="1"/>
</dbReference>
<dbReference type="InterPro" id="IPR000182">
    <property type="entry name" value="GNAT_dom"/>
</dbReference>
<dbReference type="CDD" id="cd04301">
    <property type="entry name" value="NAT_SF"/>
    <property type="match status" value="1"/>
</dbReference>
<evidence type="ECO:0000259" key="1">
    <source>
        <dbReference type="Pfam" id="PF00583"/>
    </source>
</evidence>
<gene>
    <name evidence="2" type="ORF">Q5741_20735</name>
</gene>
<dbReference type="Pfam" id="PF00583">
    <property type="entry name" value="Acetyltransf_1"/>
    <property type="match status" value="1"/>
</dbReference>
<organism evidence="2 3">
    <name type="scientific">Paenibacillus lacisoli</name>
    <dbReference type="NCBI Taxonomy" id="3064525"/>
    <lineage>
        <taxon>Bacteria</taxon>
        <taxon>Bacillati</taxon>
        <taxon>Bacillota</taxon>
        <taxon>Bacilli</taxon>
        <taxon>Bacillales</taxon>
        <taxon>Paenibacillaceae</taxon>
        <taxon>Paenibacillus</taxon>
    </lineage>
</organism>
<comment type="caution">
    <text evidence="2">The sequence shown here is derived from an EMBL/GenBank/DDBJ whole genome shotgun (WGS) entry which is preliminary data.</text>
</comment>
<dbReference type="RefSeq" id="WP_305026034.1">
    <property type="nucleotide sequence ID" value="NZ_JAUQTB010000023.1"/>
</dbReference>
<feature type="domain" description="N-acetyltransferase" evidence="1">
    <location>
        <begin position="46"/>
        <end position="109"/>
    </location>
</feature>
<dbReference type="EMBL" id="JAUQTB010000023">
    <property type="protein sequence ID" value="MDO7908815.1"/>
    <property type="molecule type" value="Genomic_DNA"/>
</dbReference>
<reference evidence="2 3" key="1">
    <citation type="submission" date="2023-07" db="EMBL/GenBank/DDBJ databases">
        <title>Paenibacillus sp. JX-17 nov. isolated from soil.</title>
        <authorList>
            <person name="Wan Y."/>
            <person name="Liu B."/>
        </authorList>
    </citation>
    <scope>NUCLEOTIDE SEQUENCE [LARGE SCALE GENOMIC DNA]</scope>
    <source>
        <strain evidence="2 3">JX-17</strain>
    </source>
</reference>
<protein>
    <submittedName>
        <fullName evidence="2">GNAT family N-acetyltransferase</fullName>
    </submittedName>
</protein>
<keyword evidence="3" id="KW-1185">Reference proteome</keyword>
<name>A0ABT9CIV9_9BACL</name>
<proteinExistence type="predicted"/>
<evidence type="ECO:0000313" key="3">
    <source>
        <dbReference type="Proteomes" id="UP001240171"/>
    </source>
</evidence>
<accession>A0ABT9CIV9</accession>
<evidence type="ECO:0000313" key="2">
    <source>
        <dbReference type="EMBL" id="MDO7908815.1"/>
    </source>
</evidence>
<dbReference type="Proteomes" id="UP001240171">
    <property type="component" value="Unassembled WGS sequence"/>
</dbReference>